<gene>
    <name evidence="2" type="ORF">D3P08_16245</name>
</gene>
<sequence>MNVTTYNKRQEEIGAVFLHGVGLRGSVWSETAERLGIPCLLADFPRRDEAEDTRADLALEDYISAIQRQIEEWGCERFILVAHSISGILAMELAQRFQGRVAGLVAVGAVISRNGGSFLSSLPAPNRWILGAILRLAGTKPPESALRKGLCSDLPPEQADRVVRDFLPESKRLYTERIRASAPAGIPKMYVKLTEDKEITPSLQNRMIAALEPEYIEELPSGHLPMLSEPEGLSQALSRMLSLVD</sequence>
<keyword evidence="3" id="KW-1185">Reference proteome</keyword>
<reference evidence="2 3" key="1">
    <citation type="submission" date="2018-09" db="EMBL/GenBank/DDBJ databases">
        <title>Paenibacillus aracenensis nov. sp. isolated from a cave in southern Spain.</title>
        <authorList>
            <person name="Jurado V."/>
            <person name="Gutierrez-Patricio S."/>
            <person name="Gonzalez-Pimentel J.L."/>
            <person name="Miller A.Z."/>
            <person name="Laiz L."/>
            <person name="Saiz-Jimenez C."/>
        </authorList>
    </citation>
    <scope>NUCLEOTIDE SEQUENCE [LARGE SCALE GENOMIC DNA]</scope>
    <source>
        <strain evidence="2 3">DSM 22867</strain>
    </source>
</reference>
<dbReference type="InterPro" id="IPR000073">
    <property type="entry name" value="AB_hydrolase_1"/>
</dbReference>
<dbReference type="Gene3D" id="3.40.50.1820">
    <property type="entry name" value="alpha/beta hydrolase"/>
    <property type="match status" value="1"/>
</dbReference>
<feature type="domain" description="AB hydrolase-1" evidence="1">
    <location>
        <begin position="16"/>
        <end position="235"/>
    </location>
</feature>
<dbReference type="Pfam" id="PF12697">
    <property type="entry name" value="Abhydrolase_6"/>
    <property type="match status" value="1"/>
</dbReference>
<evidence type="ECO:0000259" key="1">
    <source>
        <dbReference type="Pfam" id="PF12697"/>
    </source>
</evidence>
<dbReference type="PANTHER" id="PTHR37017">
    <property type="entry name" value="AB HYDROLASE-1 DOMAIN-CONTAINING PROTEIN-RELATED"/>
    <property type="match status" value="1"/>
</dbReference>
<evidence type="ECO:0000313" key="2">
    <source>
        <dbReference type="EMBL" id="RIX51578.1"/>
    </source>
</evidence>
<dbReference type="OrthoDB" id="9112061at2"/>
<protein>
    <submittedName>
        <fullName evidence="2">Alpha/beta hydrolase</fullName>
    </submittedName>
</protein>
<dbReference type="AlphaFoldDB" id="A0A3A1USS0"/>
<proteinExistence type="predicted"/>
<name>A0A3A1USS0_9BACL</name>
<dbReference type="Proteomes" id="UP000266482">
    <property type="component" value="Unassembled WGS sequence"/>
</dbReference>
<comment type="caution">
    <text evidence="2">The sequence shown here is derived from an EMBL/GenBank/DDBJ whole genome shotgun (WGS) entry which is preliminary data.</text>
</comment>
<dbReference type="EMBL" id="QXQA01000010">
    <property type="protein sequence ID" value="RIX51578.1"/>
    <property type="molecule type" value="Genomic_DNA"/>
</dbReference>
<dbReference type="GO" id="GO:0016787">
    <property type="term" value="F:hydrolase activity"/>
    <property type="evidence" value="ECO:0007669"/>
    <property type="project" value="UniProtKB-KW"/>
</dbReference>
<dbReference type="InterPro" id="IPR052897">
    <property type="entry name" value="Sec-Metab_Biosynth_Hydrolase"/>
</dbReference>
<dbReference type="SUPFAM" id="SSF53474">
    <property type="entry name" value="alpha/beta-Hydrolases"/>
    <property type="match status" value="1"/>
</dbReference>
<dbReference type="InterPro" id="IPR029058">
    <property type="entry name" value="AB_hydrolase_fold"/>
</dbReference>
<accession>A0A3A1USS0</accession>
<keyword evidence="2" id="KW-0378">Hydrolase</keyword>
<dbReference type="PANTHER" id="PTHR37017:SF11">
    <property type="entry name" value="ESTERASE_LIPASE_THIOESTERASE DOMAIN-CONTAINING PROTEIN"/>
    <property type="match status" value="1"/>
</dbReference>
<evidence type="ECO:0000313" key="3">
    <source>
        <dbReference type="Proteomes" id="UP000266482"/>
    </source>
</evidence>
<organism evidence="2 3">
    <name type="scientific">Paenibacillus nanensis</name>
    <dbReference type="NCBI Taxonomy" id="393251"/>
    <lineage>
        <taxon>Bacteria</taxon>
        <taxon>Bacillati</taxon>
        <taxon>Bacillota</taxon>
        <taxon>Bacilli</taxon>
        <taxon>Bacillales</taxon>
        <taxon>Paenibacillaceae</taxon>
        <taxon>Paenibacillus</taxon>
    </lineage>
</organism>